<name>A0ABN6HC60_9BACT</name>
<dbReference type="InterPro" id="IPR012336">
    <property type="entry name" value="Thioredoxin-like_fold"/>
</dbReference>
<feature type="signal peptide" evidence="1">
    <location>
        <begin position="1"/>
        <end position="19"/>
    </location>
</feature>
<dbReference type="SUPFAM" id="SSF52833">
    <property type="entry name" value="Thioredoxin-like"/>
    <property type="match status" value="1"/>
</dbReference>
<dbReference type="RefSeq" id="WP_338686879.1">
    <property type="nucleotide sequence ID" value="NZ_AP024702.1"/>
</dbReference>
<feature type="chain" id="PRO_5047477402" evidence="1">
    <location>
        <begin position="20"/>
        <end position="228"/>
    </location>
</feature>
<evidence type="ECO:0000256" key="1">
    <source>
        <dbReference type="SAM" id="SignalP"/>
    </source>
</evidence>
<sequence>MKTYPILAFLFASSLAVSAETWTSADGRTANMTLVEVVEEGGEKVGVFRLNNGKTARLKASQLSDESAERLGEWVDPNAPKSVFDETLEGNLLRLDGDKLAPCEDATKPTKYYLFYYTASWCGPCQRFTPSLVQFYDEKKSDEFEIILVTSDRDEASMTKYATSKKMAWPHLKLSKVGSFRSKFKHPGGGIPNLVLTDLEGNIIKSSYEGKNYMGPTVVMQHLGSLLK</sequence>
<evidence type="ECO:0000313" key="3">
    <source>
        <dbReference type="EMBL" id="BCX50004.1"/>
    </source>
</evidence>
<protein>
    <submittedName>
        <fullName evidence="3">Alkylhydroperoxide reductase/thiol protein</fullName>
    </submittedName>
</protein>
<dbReference type="PROSITE" id="PS51352">
    <property type="entry name" value="THIOREDOXIN_2"/>
    <property type="match status" value="1"/>
</dbReference>
<dbReference type="EMBL" id="AP024702">
    <property type="protein sequence ID" value="BCX50004.1"/>
    <property type="molecule type" value="Genomic_DNA"/>
</dbReference>
<dbReference type="PANTHER" id="PTHR46472">
    <property type="entry name" value="NUCLEOREDOXIN"/>
    <property type="match status" value="1"/>
</dbReference>
<feature type="domain" description="Thioredoxin" evidence="2">
    <location>
        <begin position="73"/>
        <end position="228"/>
    </location>
</feature>
<accession>A0ABN6HC60</accession>
<dbReference type="InterPro" id="IPR036249">
    <property type="entry name" value="Thioredoxin-like_sf"/>
</dbReference>
<evidence type="ECO:0000313" key="4">
    <source>
        <dbReference type="Proteomes" id="UP001374893"/>
    </source>
</evidence>
<dbReference type="Proteomes" id="UP001374893">
    <property type="component" value="Chromosome"/>
</dbReference>
<keyword evidence="1" id="KW-0732">Signal</keyword>
<evidence type="ECO:0000259" key="2">
    <source>
        <dbReference type="PROSITE" id="PS51352"/>
    </source>
</evidence>
<organism evidence="3 4">
    <name type="scientific">Haloferula helveola</name>
    <dbReference type="NCBI Taxonomy" id="490095"/>
    <lineage>
        <taxon>Bacteria</taxon>
        <taxon>Pseudomonadati</taxon>
        <taxon>Verrucomicrobiota</taxon>
        <taxon>Verrucomicrobiia</taxon>
        <taxon>Verrucomicrobiales</taxon>
        <taxon>Verrucomicrobiaceae</taxon>
        <taxon>Haloferula</taxon>
    </lineage>
</organism>
<dbReference type="PANTHER" id="PTHR46472:SF1">
    <property type="entry name" value="NUCLEOREDOXIN"/>
    <property type="match status" value="1"/>
</dbReference>
<gene>
    <name evidence="3" type="ORF">HAHE_39120</name>
</gene>
<dbReference type="Gene3D" id="3.40.30.10">
    <property type="entry name" value="Glutaredoxin"/>
    <property type="match status" value="1"/>
</dbReference>
<reference evidence="3 4" key="1">
    <citation type="submission" date="2021-06" db="EMBL/GenBank/DDBJ databases">
        <title>Complete genome of Haloferula helveola possessing various polysaccharide degrading enzymes.</title>
        <authorList>
            <person name="Takami H."/>
            <person name="Huang C."/>
            <person name="Hamasaki K."/>
        </authorList>
    </citation>
    <scope>NUCLEOTIDE SEQUENCE [LARGE SCALE GENOMIC DNA]</scope>
    <source>
        <strain evidence="3 4">CN-1</strain>
    </source>
</reference>
<proteinExistence type="predicted"/>
<dbReference type="InterPro" id="IPR013766">
    <property type="entry name" value="Thioredoxin_domain"/>
</dbReference>
<dbReference type="Pfam" id="PF13905">
    <property type="entry name" value="Thioredoxin_8"/>
    <property type="match status" value="1"/>
</dbReference>
<keyword evidence="4" id="KW-1185">Reference proteome</keyword>